<dbReference type="EMBL" id="CATOUU010000566">
    <property type="protein sequence ID" value="CAI9934392.1"/>
    <property type="molecule type" value="Genomic_DNA"/>
</dbReference>
<protein>
    <submittedName>
        <fullName evidence="1">Helical insertion</fullName>
    </submittedName>
</protein>
<evidence type="ECO:0000313" key="4">
    <source>
        <dbReference type="Proteomes" id="UP001642409"/>
    </source>
</evidence>
<sequence>MQKQTYTQYITPITNLRHTKNFTSTNEKVLTSQALDKKLEQINHDQKRTTKVLVVGAQNSGKQTLMKQLRVFYDGSLLDFDLLKLRNKQDITQNMRSLVALILNKGYLLPTDLVQQLFTDQSTFPNHIILQLALSLDKVVHGAKHHSIQCETQQNEHIHTSQIEYHDPFDLNDYLNSNIPIYTQNTT</sequence>
<dbReference type="Gene3D" id="3.40.50.300">
    <property type="entry name" value="P-loop containing nucleotide triphosphate hydrolases"/>
    <property type="match status" value="1"/>
</dbReference>
<dbReference type="SUPFAM" id="SSF52540">
    <property type="entry name" value="P-loop containing nucleoside triphosphate hydrolases"/>
    <property type="match status" value="1"/>
</dbReference>
<name>A0AA86U108_9EUKA</name>
<dbReference type="Proteomes" id="UP001642409">
    <property type="component" value="Unassembled WGS sequence"/>
</dbReference>
<organism evidence="1">
    <name type="scientific">Hexamita inflata</name>
    <dbReference type="NCBI Taxonomy" id="28002"/>
    <lineage>
        <taxon>Eukaryota</taxon>
        <taxon>Metamonada</taxon>
        <taxon>Diplomonadida</taxon>
        <taxon>Hexamitidae</taxon>
        <taxon>Hexamitinae</taxon>
        <taxon>Hexamita</taxon>
    </lineage>
</organism>
<dbReference type="AlphaFoldDB" id="A0AA86U108"/>
<gene>
    <name evidence="1" type="ORF">HINF_LOCUS22037</name>
    <name evidence="2" type="ORF">HINF_LOCUS33500</name>
    <name evidence="3" type="ORF">HINF_LOCUS77825</name>
</gene>
<accession>A0AA86U108</accession>
<dbReference type="InterPro" id="IPR027417">
    <property type="entry name" value="P-loop_NTPase"/>
</dbReference>
<comment type="caution">
    <text evidence="1">The sequence shown here is derived from an EMBL/GenBank/DDBJ whole genome shotgun (WGS) entry which is preliminary data.</text>
</comment>
<proteinExistence type="predicted"/>
<reference evidence="1" key="1">
    <citation type="submission" date="2023-06" db="EMBL/GenBank/DDBJ databases">
        <authorList>
            <person name="Kurt Z."/>
        </authorList>
    </citation>
    <scope>NUCLEOTIDE SEQUENCE</scope>
</reference>
<dbReference type="EMBL" id="CAXDID020000117">
    <property type="protein sequence ID" value="CAL6030623.1"/>
    <property type="molecule type" value="Genomic_DNA"/>
</dbReference>
<dbReference type="EMBL" id="CAXDID020000787">
    <property type="protein sequence ID" value="CAL6114120.1"/>
    <property type="molecule type" value="Genomic_DNA"/>
</dbReference>
<evidence type="ECO:0000313" key="3">
    <source>
        <dbReference type="EMBL" id="CAL6114120.1"/>
    </source>
</evidence>
<keyword evidence="4" id="KW-1185">Reference proteome</keyword>
<evidence type="ECO:0000313" key="2">
    <source>
        <dbReference type="EMBL" id="CAL6030623.1"/>
    </source>
</evidence>
<evidence type="ECO:0000313" key="1">
    <source>
        <dbReference type="EMBL" id="CAI9934392.1"/>
    </source>
</evidence>
<reference evidence="2 4" key="2">
    <citation type="submission" date="2024-07" db="EMBL/GenBank/DDBJ databases">
        <authorList>
            <person name="Akdeniz Z."/>
        </authorList>
    </citation>
    <scope>NUCLEOTIDE SEQUENCE [LARGE SCALE GENOMIC DNA]</scope>
</reference>